<reference evidence="2" key="1">
    <citation type="journal article" date="2006" name="PLoS Biol.">
        <title>Macronuclear genome sequence of the ciliate Tetrahymena thermophila, a model eukaryote.</title>
        <authorList>
            <person name="Eisen J.A."/>
            <person name="Coyne R.S."/>
            <person name="Wu M."/>
            <person name="Wu D."/>
            <person name="Thiagarajan M."/>
            <person name="Wortman J.R."/>
            <person name="Badger J.H."/>
            <person name="Ren Q."/>
            <person name="Amedeo P."/>
            <person name="Jones K.M."/>
            <person name="Tallon L.J."/>
            <person name="Delcher A.L."/>
            <person name="Salzberg S.L."/>
            <person name="Silva J.C."/>
            <person name="Haas B.J."/>
            <person name="Majoros W.H."/>
            <person name="Farzad M."/>
            <person name="Carlton J.M."/>
            <person name="Smith R.K. Jr."/>
            <person name="Garg J."/>
            <person name="Pearlman R.E."/>
            <person name="Karrer K.M."/>
            <person name="Sun L."/>
            <person name="Manning G."/>
            <person name="Elde N.C."/>
            <person name="Turkewitz A.P."/>
            <person name="Asai D.J."/>
            <person name="Wilkes D.E."/>
            <person name="Wang Y."/>
            <person name="Cai H."/>
            <person name="Collins K."/>
            <person name="Stewart B.A."/>
            <person name="Lee S.R."/>
            <person name="Wilamowska K."/>
            <person name="Weinberg Z."/>
            <person name="Ruzzo W.L."/>
            <person name="Wloga D."/>
            <person name="Gaertig J."/>
            <person name="Frankel J."/>
            <person name="Tsao C.-C."/>
            <person name="Gorovsky M.A."/>
            <person name="Keeling P.J."/>
            <person name="Waller R.F."/>
            <person name="Patron N.J."/>
            <person name="Cherry J.M."/>
            <person name="Stover N.A."/>
            <person name="Krieger C.J."/>
            <person name="del Toro C."/>
            <person name="Ryder H.F."/>
            <person name="Williamson S.C."/>
            <person name="Barbeau R.A."/>
            <person name="Hamilton E.P."/>
            <person name="Orias E."/>
        </authorList>
    </citation>
    <scope>NUCLEOTIDE SEQUENCE [LARGE SCALE GENOMIC DNA]</scope>
    <source>
        <strain evidence="2">SB210</strain>
    </source>
</reference>
<dbReference type="KEGG" id="tet:TTHERM_000757669"/>
<evidence type="ECO:0000313" key="2">
    <source>
        <dbReference type="Proteomes" id="UP000009168"/>
    </source>
</evidence>
<evidence type="ECO:0000313" key="1">
    <source>
        <dbReference type="EMBL" id="EWS74157.1"/>
    </source>
</evidence>
<gene>
    <name evidence="1" type="ORF">TTHERM_000757669</name>
</gene>
<proteinExistence type="predicted"/>
<keyword evidence="2" id="KW-1185">Reference proteome</keyword>
<sequence>MFKNCIFFAPQLADSYSAEQVNGALRNKLQDNPVEDLFTDRRQVTSDQNFVNRINETKRIELLRLSKRIKNN</sequence>
<accession>W7XA01</accession>
<name>W7XA01_TETTS</name>
<dbReference type="InParanoid" id="W7XA01"/>
<organism evidence="1 2">
    <name type="scientific">Tetrahymena thermophila (strain SB210)</name>
    <dbReference type="NCBI Taxonomy" id="312017"/>
    <lineage>
        <taxon>Eukaryota</taxon>
        <taxon>Sar</taxon>
        <taxon>Alveolata</taxon>
        <taxon>Ciliophora</taxon>
        <taxon>Intramacronucleata</taxon>
        <taxon>Oligohymenophorea</taxon>
        <taxon>Hymenostomatida</taxon>
        <taxon>Tetrahymenina</taxon>
        <taxon>Tetrahymenidae</taxon>
        <taxon>Tetrahymena</taxon>
    </lineage>
</organism>
<protein>
    <submittedName>
        <fullName evidence="1">MAC/perforin domain protein, putative</fullName>
    </submittedName>
</protein>
<dbReference type="AlphaFoldDB" id="W7XA01"/>
<dbReference type="GeneID" id="24440541"/>
<dbReference type="RefSeq" id="XP_012653297.1">
    <property type="nucleotide sequence ID" value="XM_012797843.1"/>
</dbReference>
<dbReference type="Proteomes" id="UP000009168">
    <property type="component" value="Unassembled WGS sequence"/>
</dbReference>
<dbReference type="EMBL" id="GG662685">
    <property type="protein sequence ID" value="EWS74157.1"/>
    <property type="molecule type" value="Genomic_DNA"/>
</dbReference>